<gene>
    <name evidence="1" type="ORF">N8T08_007032</name>
</gene>
<keyword evidence="2" id="KW-1185">Reference proteome</keyword>
<evidence type="ECO:0000313" key="2">
    <source>
        <dbReference type="Proteomes" id="UP001177260"/>
    </source>
</evidence>
<sequence>MICLAYLSHLAKECGTWGLRREQFPLAQYSAQYWMGHAKIAESEENVQKMILSFFLQQKQAYATWIELFDPWAQIYGGEMATPLYFASLANLRYTLESLLWRGADVNAEGGRYGSALQAASYQGHKDVVQLLLQKGADVNAHCGKYGSALRAASSRGHEDVVQLLLEKGANAQIGRDNALHDHKTLLLLLEQRNKRALMMAREEAKLFEGRSEDR</sequence>
<evidence type="ECO:0000313" key="1">
    <source>
        <dbReference type="EMBL" id="KAK1143146.1"/>
    </source>
</evidence>
<reference evidence="1 2" key="1">
    <citation type="journal article" date="2023" name="ACS Omega">
        <title>Identification of the Neoaspergillic Acid Biosynthesis Gene Cluster by Establishing an In Vitro CRISPR-Ribonucleoprotein Genetic System in Aspergillus melleus.</title>
        <authorList>
            <person name="Yuan B."/>
            <person name="Grau M.F."/>
            <person name="Murata R.M."/>
            <person name="Torok T."/>
            <person name="Venkateswaran K."/>
            <person name="Stajich J.E."/>
            <person name="Wang C.C.C."/>
        </authorList>
    </citation>
    <scope>NUCLEOTIDE SEQUENCE [LARGE SCALE GENOMIC DNA]</scope>
    <source>
        <strain evidence="1 2">IMV 1140</strain>
    </source>
</reference>
<comment type="caution">
    <text evidence="1">The sequence shown here is derived from an EMBL/GenBank/DDBJ whole genome shotgun (WGS) entry which is preliminary data.</text>
</comment>
<accession>A0ACC3AZB0</accession>
<proteinExistence type="predicted"/>
<organism evidence="1 2">
    <name type="scientific">Aspergillus melleus</name>
    <dbReference type="NCBI Taxonomy" id="138277"/>
    <lineage>
        <taxon>Eukaryota</taxon>
        <taxon>Fungi</taxon>
        <taxon>Dikarya</taxon>
        <taxon>Ascomycota</taxon>
        <taxon>Pezizomycotina</taxon>
        <taxon>Eurotiomycetes</taxon>
        <taxon>Eurotiomycetidae</taxon>
        <taxon>Eurotiales</taxon>
        <taxon>Aspergillaceae</taxon>
        <taxon>Aspergillus</taxon>
        <taxon>Aspergillus subgen. Circumdati</taxon>
    </lineage>
</organism>
<name>A0ACC3AZB0_9EURO</name>
<dbReference type="Proteomes" id="UP001177260">
    <property type="component" value="Unassembled WGS sequence"/>
</dbReference>
<dbReference type="EMBL" id="JAOPJF010000043">
    <property type="protein sequence ID" value="KAK1143146.1"/>
    <property type="molecule type" value="Genomic_DNA"/>
</dbReference>
<protein>
    <submittedName>
        <fullName evidence="1">Uncharacterized protein</fullName>
    </submittedName>
</protein>